<organism evidence="1 2">
    <name type="scientific">Caerostris extrusa</name>
    <name type="common">Bark spider</name>
    <name type="synonym">Caerostris bankana</name>
    <dbReference type="NCBI Taxonomy" id="172846"/>
    <lineage>
        <taxon>Eukaryota</taxon>
        <taxon>Metazoa</taxon>
        <taxon>Ecdysozoa</taxon>
        <taxon>Arthropoda</taxon>
        <taxon>Chelicerata</taxon>
        <taxon>Arachnida</taxon>
        <taxon>Araneae</taxon>
        <taxon>Araneomorphae</taxon>
        <taxon>Entelegynae</taxon>
        <taxon>Araneoidea</taxon>
        <taxon>Araneidae</taxon>
        <taxon>Caerostris</taxon>
    </lineage>
</organism>
<dbReference type="Proteomes" id="UP001054945">
    <property type="component" value="Unassembled WGS sequence"/>
</dbReference>
<gene>
    <name evidence="1" type="ORF">CEXT_35931</name>
</gene>
<dbReference type="EMBL" id="BPLR01019689">
    <property type="protein sequence ID" value="GIX70617.1"/>
    <property type="molecule type" value="Genomic_DNA"/>
</dbReference>
<protein>
    <submittedName>
        <fullName evidence="1">Uncharacterized protein</fullName>
    </submittedName>
</protein>
<comment type="caution">
    <text evidence="1">The sequence shown here is derived from an EMBL/GenBank/DDBJ whole genome shotgun (WGS) entry which is preliminary data.</text>
</comment>
<evidence type="ECO:0000313" key="1">
    <source>
        <dbReference type="EMBL" id="GIX70617.1"/>
    </source>
</evidence>
<evidence type="ECO:0000313" key="2">
    <source>
        <dbReference type="Proteomes" id="UP001054945"/>
    </source>
</evidence>
<proteinExistence type="predicted"/>
<dbReference type="AlphaFoldDB" id="A0AAV4MG57"/>
<accession>A0AAV4MG57</accession>
<sequence length="84" mass="9723">MLSSFIRWQDSKLNGNYEICMSHTKKRLAPKAKDKNFPCLILKSMGLAWHEAIKINATIPTLPMRTQLKCILHVQRPWAGHDLH</sequence>
<name>A0AAV4MG57_CAEEX</name>
<reference evidence="1 2" key="1">
    <citation type="submission" date="2021-06" db="EMBL/GenBank/DDBJ databases">
        <title>Caerostris extrusa draft genome.</title>
        <authorList>
            <person name="Kono N."/>
            <person name="Arakawa K."/>
        </authorList>
    </citation>
    <scope>NUCLEOTIDE SEQUENCE [LARGE SCALE GENOMIC DNA]</scope>
</reference>
<keyword evidence="2" id="KW-1185">Reference proteome</keyword>